<proteinExistence type="predicted"/>
<keyword evidence="4" id="KW-0143">Chaperone</keyword>
<keyword evidence="2" id="KW-0862">Zinc</keyword>
<evidence type="ECO:0000256" key="6">
    <source>
        <dbReference type="SAM" id="MobiDB-lite"/>
    </source>
</evidence>
<dbReference type="GO" id="GO:0044183">
    <property type="term" value="F:protein folding chaperone"/>
    <property type="evidence" value="ECO:0007669"/>
    <property type="project" value="TreeGrafter"/>
</dbReference>
<accession>A0A1H8ZGZ1</accession>
<dbReference type="Gene3D" id="1.10.287.480">
    <property type="entry name" value="helix hairpin bin"/>
    <property type="match status" value="1"/>
</dbReference>
<keyword evidence="5" id="KW-0676">Redox-active center</keyword>
<keyword evidence="8" id="KW-1185">Reference proteome</keyword>
<dbReference type="Proteomes" id="UP000199647">
    <property type="component" value="Unassembled WGS sequence"/>
</dbReference>
<dbReference type="InterPro" id="IPR023212">
    <property type="entry name" value="Hsp33_helix_hairpin_bin_dom_sf"/>
</dbReference>
<evidence type="ECO:0000256" key="2">
    <source>
        <dbReference type="ARBA" id="ARBA00022833"/>
    </source>
</evidence>
<evidence type="ECO:0000313" key="8">
    <source>
        <dbReference type="Proteomes" id="UP000199647"/>
    </source>
</evidence>
<dbReference type="AlphaFoldDB" id="A0A1H8ZGZ1"/>
<dbReference type="Gene3D" id="3.90.1280.10">
    <property type="entry name" value="HSP33 redox switch-like"/>
    <property type="match status" value="1"/>
</dbReference>
<dbReference type="STRING" id="1855383.SAMN05216548_101152"/>
<feature type="region of interest" description="Disordered" evidence="6">
    <location>
        <begin position="226"/>
        <end position="247"/>
    </location>
</feature>
<dbReference type="NCBIfam" id="NF002386">
    <property type="entry name" value="PRK01402.1"/>
    <property type="match status" value="1"/>
</dbReference>
<dbReference type="OrthoDB" id="9793753at2"/>
<dbReference type="GO" id="GO:0042026">
    <property type="term" value="P:protein refolding"/>
    <property type="evidence" value="ECO:0007669"/>
    <property type="project" value="TreeGrafter"/>
</dbReference>
<organism evidence="7 8">
    <name type="scientific">Faunimonas pinastri</name>
    <dbReference type="NCBI Taxonomy" id="1855383"/>
    <lineage>
        <taxon>Bacteria</taxon>
        <taxon>Pseudomonadati</taxon>
        <taxon>Pseudomonadota</taxon>
        <taxon>Alphaproteobacteria</taxon>
        <taxon>Hyphomicrobiales</taxon>
        <taxon>Afifellaceae</taxon>
        <taxon>Faunimonas</taxon>
    </lineage>
</organism>
<protein>
    <submittedName>
        <fullName evidence="7">Molecular chaperone Hsp33</fullName>
    </submittedName>
</protein>
<sequence>MSEAEHGPRDENEHEHAEDHGHEQSEVRGSDDRALPFQVDKLEVRGRTVTLGASIDTILNRHDFPLPVKKLMAEAAVLASLISTSLKDFGRFILQTQTDGPVSMIVVDIRMPGQIRATASFDAEAVSAAVADGKADAVSLLGQGTLAMTVEQGHSSQRYQGFVPLQSETLEEAAHTYFRQSEQIPTRIRIAVAEMFDRDEEGAPRHSWRAGGIIAQFLPYSEDRLRRRDLPGGDVPETAEPMHEHPDDDAWVEASALVDTVEDHELTDPEVSAETLLYRLFHESGVRVFEPIYLEERCSCSRERISRVLLQLGPEELDGAAAEGDIKVRCEFCGTEYRFERDEFPATIPEPASGS</sequence>
<keyword evidence="3" id="KW-1015">Disulfide bond</keyword>
<dbReference type="InterPro" id="IPR016154">
    <property type="entry name" value="Heat_shock_Hsp33_C"/>
</dbReference>
<evidence type="ECO:0000256" key="3">
    <source>
        <dbReference type="ARBA" id="ARBA00023157"/>
    </source>
</evidence>
<evidence type="ECO:0000256" key="4">
    <source>
        <dbReference type="ARBA" id="ARBA00023186"/>
    </source>
</evidence>
<dbReference type="GO" id="GO:0051082">
    <property type="term" value="F:unfolded protein binding"/>
    <property type="evidence" value="ECO:0007669"/>
    <property type="project" value="InterPro"/>
</dbReference>
<gene>
    <name evidence="7" type="ORF">SAMN05216548_101152</name>
</gene>
<reference evidence="7 8" key="1">
    <citation type="submission" date="2016-10" db="EMBL/GenBank/DDBJ databases">
        <authorList>
            <person name="de Groot N.N."/>
        </authorList>
    </citation>
    <scope>NUCLEOTIDE SEQUENCE [LARGE SCALE GENOMIC DNA]</scope>
    <source>
        <strain evidence="7 8">A52C2</strain>
    </source>
</reference>
<dbReference type="PANTHER" id="PTHR30111">
    <property type="entry name" value="33 KDA CHAPERONIN"/>
    <property type="match status" value="1"/>
</dbReference>
<keyword evidence="1" id="KW-0963">Cytoplasm</keyword>
<dbReference type="GO" id="GO:0005737">
    <property type="term" value="C:cytoplasm"/>
    <property type="evidence" value="ECO:0007669"/>
    <property type="project" value="InterPro"/>
</dbReference>
<evidence type="ECO:0000313" key="7">
    <source>
        <dbReference type="EMBL" id="SEP63680.1"/>
    </source>
</evidence>
<name>A0A1H8ZGZ1_9HYPH</name>
<dbReference type="Pfam" id="PF01430">
    <property type="entry name" value="HSP33"/>
    <property type="match status" value="1"/>
</dbReference>
<dbReference type="InterPro" id="IPR000397">
    <property type="entry name" value="Heat_shock_Hsp33"/>
</dbReference>
<dbReference type="RefSeq" id="WP_092494686.1">
    <property type="nucleotide sequence ID" value="NZ_FOFG01000001.1"/>
</dbReference>
<dbReference type="CDD" id="cd00498">
    <property type="entry name" value="Hsp33"/>
    <property type="match status" value="1"/>
</dbReference>
<evidence type="ECO:0000256" key="5">
    <source>
        <dbReference type="ARBA" id="ARBA00023284"/>
    </source>
</evidence>
<dbReference type="Gene3D" id="3.55.30.10">
    <property type="entry name" value="Hsp33 domain"/>
    <property type="match status" value="1"/>
</dbReference>
<dbReference type="InterPro" id="IPR016153">
    <property type="entry name" value="Heat_shock_Hsp33_N"/>
</dbReference>
<dbReference type="SUPFAM" id="SSF118352">
    <property type="entry name" value="HSP33 redox switch-like"/>
    <property type="match status" value="1"/>
</dbReference>
<feature type="region of interest" description="Disordered" evidence="6">
    <location>
        <begin position="1"/>
        <end position="33"/>
    </location>
</feature>
<dbReference type="EMBL" id="FOFG01000001">
    <property type="protein sequence ID" value="SEP63680.1"/>
    <property type="molecule type" value="Genomic_DNA"/>
</dbReference>
<evidence type="ECO:0000256" key="1">
    <source>
        <dbReference type="ARBA" id="ARBA00022490"/>
    </source>
</evidence>
<dbReference type="PANTHER" id="PTHR30111:SF1">
    <property type="entry name" value="33 KDA CHAPERONIN"/>
    <property type="match status" value="1"/>
</dbReference>
<dbReference type="SUPFAM" id="SSF64397">
    <property type="entry name" value="Hsp33 domain"/>
    <property type="match status" value="1"/>
</dbReference>
<dbReference type="PIRSF" id="PIRSF005261">
    <property type="entry name" value="Heat_shock_Hsp33"/>
    <property type="match status" value="1"/>
</dbReference>